<comment type="caution">
    <text evidence="3">The sequence shown here is derived from an EMBL/GenBank/DDBJ whole genome shotgun (WGS) entry which is preliminary data.</text>
</comment>
<protein>
    <submittedName>
        <fullName evidence="3">KOW domain-containing RNA-binding protein</fullName>
    </submittedName>
</protein>
<reference evidence="3" key="2">
    <citation type="submission" date="2021-04" db="EMBL/GenBank/DDBJ databases">
        <authorList>
            <person name="Gilroy R."/>
        </authorList>
    </citation>
    <scope>NUCLEOTIDE SEQUENCE</scope>
    <source>
        <strain evidence="3">ChiGjej6B6-1540</strain>
    </source>
</reference>
<sequence>MVIDYTGWIVRSEAGHDKGGIFCVVGEEGGLLLLADGKGRKVARPKKKKMSHVSVLNRGGYLSPTIQRLGMGEPVTDRALRRALAAFREELRRV</sequence>
<name>A0A9D1RVQ3_9FIRM</name>
<dbReference type="EMBL" id="DXGA01000080">
    <property type="protein sequence ID" value="HIW93626.1"/>
    <property type="molecule type" value="Genomic_DNA"/>
</dbReference>
<organism evidence="3 4">
    <name type="scientific">Candidatus Flavonifractor merdipullorum</name>
    <dbReference type="NCBI Taxonomy" id="2838590"/>
    <lineage>
        <taxon>Bacteria</taxon>
        <taxon>Bacillati</taxon>
        <taxon>Bacillota</taxon>
        <taxon>Clostridia</taxon>
        <taxon>Eubacteriales</taxon>
        <taxon>Oscillospiraceae</taxon>
        <taxon>Flavonifractor</taxon>
    </lineage>
</organism>
<keyword evidence="1" id="KW-0689">Ribosomal protein</keyword>
<reference evidence="3" key="1">
    <citation type="journal article" date="2021" name="PeerJ">
        <title>Extensive microbial diversity within the chicken gut microbiome revealed by metagenomics and culture.</title>
        <authorList>
            <person name="Gilroy R."/>
            <person name="Ravi A."/>
            <person name="Getino M."/>
            <person name="Pursley I."/>
            <person name="Horton D.L."/>
            <person name="Alikhan N.F."/>
            <person name="Baker D."/>
            <person name="Gharbi K."/>
            <person name="Hall N."/>
            <person name="Watson M."/>
            <person name="Adriaenssens E.M."/>
            <person name="Foster-Nyarko E."/>
            <person name="Jarju S."/>
            <person name="Secka A."/>
            <person name="Antonio M."/>
            <person name="Oren A."/>
            <person name="Chaudhuri R.R."/>
            <person name="La Ragione R."/>
            <person name="Hildebrand F."/>
            <person name="Pallen M.J."/>
        </authorList>
    </citation>
    <scope>NUCLEOTIDE SEQUENCE</scope>
    <source>
        <strain evidence="3">ChiGjej6B6-1540</strain>
    </source>
</reference>
<dbReference type="GO" id="GO:0005840">
    <property type="term" value="C:ribosome"/>
    <property type="evidence" value="ECO:0007669"/>
    <property type="project" value="UniProtKB-KW"/>
</dbReference>
<keyword evidence="2" id="KW-0687">Ribonucleoprotein</keyword>
<proteinExistence type="predicted"/>
<dbReference type="GO" id="GO:1990904">
    <property type="term" value="C:ribonucleoprotein complex"/>
    <property type="evidence" value="ECO:0007669"/>
    <property type="project" value="UniProtKB-KW"/>
</dbReference>
<dbReference type="InterPro" id="IPR041985">
    <property type="entry name" value="Ribosomal_eL14_KOW"/>
</dbReference>
<evidence type="ECO:0000256" key="2">
    <source>
        <dbReference type="ARBA" id="ARBA00023274"/>
    </source>
</evidence>
<evidence type="ECO:0000313" key="3">
    <source>
        <dbReference type="EMBL" id="HIW93626.1"/>
    </source>
</evidence>
<evidence type="ECO:0000256" key="1">
    <source>
        <dbReference type="ARBA" id="ARBA00022980"/>
    </source>
</evidence>
<dbReference type="Proteomes" id="UP000824192">
    <property type="component" value="Unassembled WGS sequence"/>
</dbReference>
<gene>
    <name evidence="3" type="ORF">H9868_03700</name>
</gene>
<dbReference type="CDD" id="cd06088">
    <property type="entry name" value="KOW_RPL14"/>
    <property type="match status" value="1"/>
</dbReference>
<evidence type="ECO:0000313" key="4">
    <source>
        <dbReference type="Proteomes" id="UP000824192"/>
    </source>
</evidence>
<dbReference type="AlphaFoldDB" id="A0A9D1RVQ3"/>
<accession>A0A9D1RVQ3</accession>